<evidence type="ECO:0000256" key="3">
    <source>
        <dbReference type="ARBA" id="ARBA00022729"/>
    </source>
</evidence>
<comment type="subcellular location">
    <subcellularLocation>
        <location evidence="1">Cell outer membrane</location>
    </subcellularLocation>
</comment>
<feature type="domain" description="SusD-like N-terminal" evidence="8">
    <location>
        <begin position="28"/>
        <end position="214"/>
    </location>
</feature>
<evidence type="ECO:0000256" key="5">
    <source>
        <dbReference type="ARBA" id="ARBA00023237"/>
    </source>
</evidence>
<protein>
    <submittedName>
        <fullName evidence="9">RagB/SusD family nutrient uptake outer membrane protein</fullName>
    </submittedName>
</protein>
<dbReference type="InterPro" id="IPR033985">
    <property type="entry name" value="SusD-like_N"/>
</dbReference>
<evidence type="ECO:0000313" key="9">
    <source>
        <dbReference type="EMBL" id="MBC9932652.1"/>
    </source>
</evidence>
<keyword evidence="5" id="KW-0998">Cell outer membrane</keyword>
<evidence type="ECO:0000259" key="7">
    <source>
        <dbReference type="Pfam" id="PF07980"/>
    </source>
</evidence>
<dbReference type="Gene3D" id="1.25.40.390">
    <property type="match status" value="1"/>
</dbReference>
<evidence type="ECO:0000313" key="10">
    <source>
        <dbReference type="Proteomes" id="UP000659124"/>
    </source>
</evidence>
<evidence type="ECO:0000256" key="1">
    <source>
        <dbReference type="ARBA" id="ARBA00004442"/>
    </source>
</evidence>
<dbReference type="Pfam" id="PF07980">
    <property type="entry name" value="SusD_RagB"/>
    <property type="match status" value="1"/>
</dbReference>
<feature type="chain" id="PRO_5045522893" evidence="6">
    <location>
        <begin position="22"/>
        <end position="565"/>
    </location>
</feature>
<keyword evidence="10" id="KW-1185">Reference proteome</keyword>
<comment type="caution">
    <text evidence="9">The sequence shown here is derived from an EMBL/GenBank/DDBJ whole genome shotgun (WGS) entry which is preliminary data.</text>
</comment>
<reference evidence="9 10" key="1">
    <citation type="submission" date="2020-09" db="EMBL/GenBank/DDBJ databases">
        <title>Genome sequences of type strains of Chitinophaga qingshengii and Chitinophaga varians.</title>
        <authorList>
            <person name="Kittiwongwattana C."/>
        </authorList>
    </citation>
    <scope>NUCLEOTIDE SEQUENCE [LARGE SCALE GENOMIC DNA]</scope>
    <source>
        <strain evidence="9 10">JCM 30026</strain>
    </source>
</reference>
<gene>
    <name evidence="9" type="ORF">ICL07_19860</name>
</gene>
<dbReference type="InterPro" id="IPR011990">
    <property type="entry name" value="TPR-like_helical_dom_sf"/>
</dbReference>
<evidence type="ECO:0000256" key="2">
    <source>
        <dbReference type="ARBA" id="ARBA00006275"/>
    </source>
</evidence>
<dbReference type="Proteomes" id="UP000659124">
    <property type="component" value="Unassembled WGS sequence"/>
</dbReference>
<feature type="signal peptide" evidence="6">
    <location>
        <begin position="1"/>
        <end position="21"/>
    </location>
</feature>
<keyword evidence="3 6" id="KW-0732">Signal</keyword>
<sequence length="565" mass="63946">MKTMKRKNIIYALTLSVMAMAGCKRDSFLDLNPDDAFSDPTFFKNESDLKLYCNGFYATLPVMDASSDNNSDNMVPRTKDGFLSGQYIVPIVKDDDNNEWSWKNERSVNYFLARYKRAAVGDDVKNKYAAEARFFRALYFWQKVVRYGDVPWFSADLNETSPELYLSRTPHKQVMDSVLADLTFAVANLPEPGSAEKGRLHKYAAATLKARICLWEGTYRKYHGLGDDQPMIREAANAAQAVMASGLYDLYTTGHPTTDYYNLFIQEELLGNKEAIMPKRFLKDVLMHNLTRQLGEGNNGFSKNFVRSFLCTDGLPASLSPRYKGDDSITAEITNRDPRFAQLIATPGFVFQVDASGNKDVITLPRIGTSVTSTGYQRVKGRSSSLEQWNANQSTLDLFIFRYAEVLLVYAEAKAELNECDQSVIDLTISRLRARVGMPAMDISALVKDPQSDFPAVSVLIDEIRRERRVELAAEGFRRDDLLRWNALKLISNPESILGMKLRPEVKAQYPNQGQVKDIVVDANGYIRVYPDITSRAWNDRMNLYPVPTQELTLNPKLLPQNSGW</sequence>
<keyword evidence="4" id="KW-0472">Membrane</keyword>
<evidence type="ECO:0000256" key="4">
    <source>
        <dbReference type="ARBA" id="ARBA00023136"/>
    </source>
</evidence>
<dbReference type="EMBL" id="JACVFC010000002">
    <property type="protein sequence ID" value="MBC9932652.1"/>
    <property type="molecule type" value="Genomic_DNA"/>
</dbReference>
<evidence type="ECO:0000256" key="6">
    <source>
        <dbReference type="SAM" id="SignalP"/>
    </source>
</evidence>
<dbReference type="SUPFAM" id="SSF48452">
    <property type="entry name" value="TPR-like"/>
    <property type="match status" value="1"/>
</dbReference>
<organism evidence="9 10">
    <name type="scientific">Chitinophaga qingshengii</name>
    <dbReference type="NCBI Taxonomy" id="1569794"/>
    <lineage>
        <taxon>Bacteria</taxon>
        <taxon>Pseudomonadati</taxon>
        <taxon>Bacteroidota</taxon>
        <taxon>Chitinophagia</taxon>
        <taxon>Chitinophagales</taxon>
        <taxon>Chitinophagaceae</taxon>
        <taxon>Chitinophaga</taxon>
    </lineage>
</organism>
<name>A0ABR7TSS2_9BACT</name>
<dbReference type="Pfam" id="PF14322">
    <property type="entry name" value="SusD-like_3"/>
    <property type="match status" value="1"/>
</dbReference>
<comment type="similarity">
    <text evidence="2">Belongs to the SusD family.</text>
</comment>
<dbReference type="PROSITE" id="PS51257">
    <property type="entry name" value="PROKAR_LIPOPROTEIN"/>
    <property type="match status" value="1"/>
</dbReference>
<evidence type="ECO:0000259" key="8">
    <source>
        <dbReference type="Pfam" id="PF14322"/>
    </source>
</evidence>
<dbReference type="InterPro" id="IPR012944">
    <property type="entry name" value="SusD_RagB_dom"/>
</dbReference>
<accession>A0ABR7TSS2</accession>
<proteinExistence type="inferred from homology"/>
<feature type="domain" description="RagB/SusD" evidence="7">
    <location>
        <begin position="293"/>
        <end position="565"/>
    </location>
</feature>